<gene>
    <name evidence="3" type="ORF">SAMN05216174_110139</name>
</gene>
<evidence type="ECO:0000256" key="1">
    <source>
        <dbReference type="SAM" id="MobiDB-lite"/>
    </source>
</evidence>
<dbReference type="PROSITE" id="PS51257">
    <property type="entry name" value="PROKAR_LIPOPROTEIN"/>
    <property type="match status" value="1"/>
</dbReference>
<sequence>MTNNRLRRNVALLGLLLAAATGGSACGNATPTPPGGSTAPATTTAASQGGGDIPIATPKKVLKPSECKGLLTAADVQPAVGFPTSPDEKSSSASHCRLSFQESTVFNGAVGVTLTLDDSEPSDRVIDIAGNHATERDENGPALHECSVRVRVARVPKEQPGGTLLVTTLFWSEAGRAKDVCAITRALAKTAFDRIPNA</sequence>
<name>A0A1G6U940_9PSEU</name>
<dbReference type="EMBL" id="FMZZ01000010">
    <property type="protein sequence ID" value="SDD37107.1"/>
    <property type="molecule type" value="Genomic_DNA"/>
</dbReference>
<feature type="signal peptide" evidence="2">
    <location>
        <begin position="1"/>
        <end position="25"/>
    </location>
</feature>
<dbReference type="Proteomes" id="UP000199501">
    <property type="component" value="Unassembled WGS sequence"/>
</dbReference>
<dbReference type="AlphaFoldDB" id="A0A1G6U940"/>
<proteinExistence type="predicted"/>
<feature type="compositionally biased region" description="Low complexity" evidence="1">
    <location>
        <begin position="28"/>
        <end position="47"/>
    </location>
</feature>
<evidence type="ECO:0008006" key="5">
    <source>
        <dbReference type="Google" id="ProtNLM"/>
    </source>
</evidence>
<accession>A0A1G6U940</accession>
<dbReference type="RefSeq" id="WP_091453471.1">
    <property type="nucleotide sequence ID" value="NZ_FMZZ01000010.1"/>
</dbReference>
<feature type="chain" id="PRO_5011466248" description="DUF3558 domain-containing protein" evidence="2">
    <location>
        <begin position="26"/>
        <end position="198"/>
    </location>
</feature>
<keyword evidence="4" id="KW-1185">Reference proteome</keyword>
<keyword evidence="2" id="KW-0732">Signal</keyword>
<evidence type="ECO:0000313" key="3">
    <source>
        <dbReference type="EMBL" id="SDD37107.1"/>
    </source>
</evidence>
<evidence type="ECO:0000313" key="4">
    <source>
        <dbReference type="Proteomes" id="UP000199501"/>
    </source>
</evidence>
<reference evidence="4" key="1">
    <citation type="submission" date="2016-10" db="EMBL/GenBank/DDBJ databases">
        <authorList>
            <person name="Varghese N."/>
            <person name="Submissions S."/>
        </authorList>
    </citation>
    <scope>NUCLEOTIDE SEQUENCE [LARGE SCALE GENOMIC DNA]</scope>
    <source>
        <strain evidence="4">IBRC-M 10403</strain>
    </source>
</reference>
<evidence type="ECO:0000256" key="2">
    <source>
        <dbReference type="SAM" id="SignalP"/>
    </source>
</evidence>
<dbReference type="STRING" id="1271860.SAMN05216174_110139"/>
<protein>
    <recommendedName>
        <fullName evidence="5">DUF3558 domain-containing protein</fullName>
    </recommendedName>
</protein>
<organism evidence="3 4">
    <name type="scientific">Actinokineospora iranica</name>
    <dbReference type="NCBI Taxonomy" id="1271860"/>
    <lineage>
        <taxon>Bacteria</taxon>
        <taxon>Bacillati</taxon>
        <taxon>Actinomycetota</taxon>
        <taxon>Actinomycetes</taxon>
        <taxon>Pseudonocardiales</taxon>
        <taxon>Pseudonocardiaceae</taxon>
        <taxon>Actinokineospora</taxon>
    </lineage>
</organism>
<feature type="region of interest" description="Disordered" evidence="1">
    <location>
        <begin position="28"/>
        <end position="56"/>
    </location>
</feature>